<evidence type="ECO:0000313" key="1">
    <source>
        <dbReference type="EMBL" id="KAH7861904.1"/>
    </source>
</evidence>
<organism evidence="1 2">
    <name type="scientific">Vaccinium darrowii</name>
    <dbReference type="NCBI Taxonomy" id="229202"/>
    <lineage>
        <taxon>Eukaryota</taxon>
        <taxon>Viridiplantae</taxon>
        <taxon>Streptophyta</taxon>
        <taxon>Embryophyta</taxon>
        <taxon>Tracheophyta</taxon>
        <taxon>Spermatophyta</taxon>
        <taxon>Magnoliopsida</taxon>
        <taxon>eudicotyledons</taxon>
        <taxon>Gunneridae</taxon>
        <taxon>Pentapetalae</taxon>
        <taxon>asterids</taxon>
        <taxon>Ericales</taxon>
        <taxon>Ericaceae</taxon>
        <taxon>Vaccinioideae</taxon>
        <taxon>Vaccinieae</taxon>
        <taxon>Vaccinium</taxon>
    </lineage>
</organism>
<protein>
    <submittedName>
        <fullName evidence="1">Uncharacterized protein</fullName>
    </submittedName>
</protein>
<comment type="caution">
    <text evidence="1">The sequence shown here is derived from an EMBL/GenBank/DDBJ whole genome shotgun (WGS) entry which is preliminary data.</text>
</comment>
<keyword evidence="2" id="KW-1185">Reference proteome</keyword>
<evidence type="ECO:0000313" key="2">
    <source>
        <dbReference type="Proteomes" id="UP000828048"/>
    </source>
</evidence>
<name>A0ACB7Z851_9ERIC</name>
<proteinExistence type="predicted"/>
<reference evidence="1 2" key="1">
    <citation type="journal article" date="2021" name="Hortic Res">
        <title>High-quality reference genome and annotation aids understanding of berry development for evergreen blueberry (Vaccinium darrowii).</title>
        <authorList>
            <person name="Yu J."/>
            <person name="Hulse-Kemp A.M."/>
            <person name="Babiker E."/>
            <person name="Staton M."/>
        </authorList>
    </citation>
    <scope>NUCLEOTIDE SEQUENCE [LARGE SCALE GENOMIC DNA]</scope>
    <source>
        <strain evidence="2">cv. NJ 8807/NJ 8810</strain>
        <tissue evidence="1">Young leaf</tissue>
    </source>
</reference>
<dbReference type="EMBL" id="CM037154">
    <property type="protein sequence ID" value="KAH7861904.1"/>
    <property type="molecule type" value="Genomic_DNA"/>
</dbReference>
<sequence>MKPSFSPAPSQPPSAIEELRNTVQSRTRELRWRRHGLTSHLSTPCRPPPGTDAGKGVRDGEGAGIGMMMTITEVVTMRGTVGLVLSSRFLLFHIYFDLSFNFSKRISGFDMAPPASAIIASAAAVAVWKVPIKLHGVILVGVSVVDRFTYYTLAFFEMLNIYDNASLSRAQHQSASNDFTKYHEKQSMIFGDEAESKHQSTIGLLGKFSIFPIPGNKGSGRPPLNWETRSAIALPGIAYLHSQGYRAPEVTDARKISQKANVYSFGVLLLELLTGKAPTHSLLNEERVDLPRWVQSVVREEWSSEVFDPELLRYQSVEKEMVDLLQLAVDCSVI</sequence>
<accession>A0ACB7Z851</accession>
<gene>
    <name evidence="1" type="ORF">Vadar_032444</name>
</gene>
<dbReference type="Proteomes" id="UP000828048">
    <property type="component" value="Chromosome 4"/>
</dbReference>